<dbReference type="Gene3D" id="2.130.10.10">
    <property type="entry name" value="YVTN repeat-like/Quinoprotein amine dehydrogenase"/>
    <property type="match status" value="1"/>
</dbReference>
<dbReference type="InterPro" id="IPR001478">
    <property type="entry name" value="PDZ"/>
</dbReference>
<organism evidence="4 5">
    <name type="scientific">Desulfobotulus mexicanus</name>
    <dbReference type="NCBI Taxonomy" id="2586642"/>
    <lineage>
        <taxon>Bacteria</taxon>
        <taxon>Pseudomonadati</taxon>
        <taxon>Thermodesulfobacteriota</taxon>
        <taxon>Desulfobacteria</taxon>
        <taxon>Desulfobacterales</taxon>
        <taxon>Desulfobacteraceae</taxon>
        <taxon>Desulfobotulus</taxon>
    </lineage>
</organism>
<gene>
    <name evidence="4" type="ORF">FIM25_13125</name>
</gene>
<dbReference type="SMART" id="SM00228">
    <property type="entry name" value="PDZ"/>
    <property type="match status" value="1"/>
</dbReference>
<feature type="region of interest" description="Disordered" evidence="1">
    <location>
        <begin position="667"/>
        <end position="723"/>
    </location>
</feature>
<dbReference type="Proteomes" id="UP000321899">
    <property type="component" value="Unassembled WGS sequence"/>
</dbReference>
<dbReference type="CDD" id="cd06779">
    <property type="entry name" value="cpPDZ_Deg_HtrA-like"/>
    <property type="match status" value="1"/>
</dbReference>
<reference evidence="4 5" key="1">
    <citation type="submission" date="2019-06" db="EMBL/GenBank/DDBJ databases">
        <title>Desulfobotulus mexicanus sp. nov., a novel sulfate-reducing bacterium isolated from the sediment of an alkaline crater lake in Mexico.</title>
        <authorList>
            <person name="Hirschler-Rea A."/>
        </authorList>
    </citation>
    <scope>NUCLEOTIDE SEQUENCE [LARGE SCALE GENOMIC DNA]</scope>
    <source>
        <strain evidence="4 5">PAR22N</strain>
    </source>
</reference>
<dbReference type="Pfam" id="PF17820">
    <property type="entry name" value="PDZ_6"/>
    <property type="match status" value="1"/>
</dbReference>
<dbReference type="InterPro" id="IPR036034">
    <property type="entry name" value="PDZ_sf"/>
</dbReference>
<dbReference type="SUPFAM" id="SSF69322">
    <property type="entry name" value="Tricorn protease domain 2"/>
    <property type="match status" value="1"/>
</dbReference>
<keyword evidence="2" id="KW-0732">Signal</keyword>
<dbReference type="SUPFAM" id="SSF50156">
    <property type="entry name" value="PDZ domain-like"/>
    <property type="match status" value="1"/>
</dbReference>
<evidence type="ECO:0000256" key="2">
    <source>
        <dbReference type="SAM" id="SignalP"/>
    </source>
</evidence>
<dbReference type="InterPro" id="IPR041489">
    <property type="entry name" value="PDZ_6"/>
</dbReference>
<evidence type="ECO:0000313" key="5">
    <source>
        <dbReference type="Proteomes" id="UP000321899"/>
    </source>
</evidence>
<dbReference type="InterPro" id="IPR015943">
    <property type="entry name" value="WD40/YVTN_repeat-like_dom_sf"/>
</dbReference>
<keyword evidence="5" id="KW-1185">Reference proteome</keyword>
<dbReference type="AlphaFoldDB" id="A0A5S5MDJ0"/>
<dbReference type="RefSeq" id="WP_139450114.1">
    <property type="nucleotide sequence ID" value="NZ_VDMB01000020.1"/>
</dbReference>
<sequence length="723" mass="80692">MINRQMLSRLTFVFCLVFSLFLGVSGCSTQQVHVQKSDIAKSQPQPAPEVAPSQTKDEQQSVLYQEYITPDRLASAIDQFWHKFSGDGGTVVTSRLADDDNEKILWRYDQKLGAYVKSDIELERDIYSHTLSYDGSILAYNYREPKPSSSLVLLFTADGSKKMIELENVRTRELSMAFSRDGAYLAIGAFNRNRVKVFDVETLEKVGSLSTPRMDDVRLPGPYFSPDTKTVIVNEWRPSNDTSTNDISIGTIYSFPGLVRIRSYEEKGGLYGFSSEGDYLFFAPPRGTLSIIGTSSNKSLSVPEKLYAPVVAGPGNRLLKIWNNAFDEYLIHDEKVFHLQRKRFDERIPGLSAVYVETAKRWFGFGNKGEIVSMETASAELVQAAKAIAEGEGLIASGFKSSGIRKLKEGIAISPLYVRLYFNFYQNLKKEGLSHAELAELLLFHQRKLIDMDRTIIVFGIKGKDVPGGRMVEKLTNADGPAALAGLRAGDIIEAVDGIAITNGNELSLVLESKPVGSSFELTIRRQGQAHQVKISPAVSFADHLSLVRAARRFLEYGFLAFNSGYPDLTLAAAGKIRTLREEYPATLTDDGWENVMKGALALEAMVMAYQGEVDMAYEHLLEKGGLVHQGNTFAAYYILNYPDYWFPLFADPRRLAFLLDKKPEELTKPSTSRVAPQPYRDLTGRLVQPVSSPERLEQIPHTTPPPRQPVSEEQRPKGRVLD</sequence>
<dbReference type="OrthoDB" id="262125at2"/>
<proteinExistence type="predicted"/>
<feature type="compositionally biased region" description="Basic and acidic residues" evidence="1">
    <location>
        <begin position="711"/>
        <end position="723"/>
    </location>
</feature>
<evidence type="ECO:0000313" key="4">
    <source>
        <dbReference type="EMBL" id="TYT73783.1"/>
    </source>
</evidence>
<accession>A0A5S5MDJ0</accession>
<evidence type="ECO:0000259" key="3">
    <source>
        <dbReference type="SMART" id="SM00228"/>
    </source>
</evidence>
<feature type="chain" id="PRO_5024294499" evidence="2">
    <location>
        <begin position="31"/>
        <end position="723"/>
    </location>
</feature>
<dbReference type="EMBL" id="VDMB01000020">
    <property type="protein sequence ID" value="TYT73783.1"/>
    <property type="molecule type" value="Genomic_DNA"/>
</dbReference>
<name>A0A5S5MDJ0_9BACT</name>
<evidence type="ECO:0000256" key="1">
    <source>
        <dbReference type="SAM" id="MobiDB-lite"/>
    </source>
</evidence>
<protein>
    <submittedName>
        <fullName evidence="4">PDZ domain-containing protein</fullName>
    </submittedName>
</protein>
<feature type="signal peptide" evidence="2">
    <location>
        <begin position="1"/>
        <end position="30"/>
    </location>
</feature>
<feature type="domain" description="PDZ" evidence="3">
    <location>
        <begin position="457"/>
        <end position="528"/>
    </location>
</feature>
<feature type="region of interest" description="Disordered" evidence="1">
    <location>
        <begin position="38"/>
        <end position="57"/>
    </location>
</feature>
<dbReference type="Gene3D" id="2.30.42.10">
    <property type="match status" value="1"/>
</dbReference>
<dbReference type="PROSITE" id="PS51257">
    <property type="entry name" value="PROKAR_LIPOPROTEIN"/>
    <property type="match status" value="1"/>
</dbReference>
<comment type="caution">
    <text evidence="4">The sequence shown here is derived from an EMBL/GenBank/DDBJ whole genome shotgun (WGS) entry which is preliminary data.</text>
</comment>